<protein>
    <recommendedName>
        <fullName evidence="2">DUF7392 domain-containing protein</fullName>
    </recommendedName>
</protein>
<accession>A0AAE1JIA2</accession>
<gene>
    <name evidence="3" type="ORF">QN277_019764</name>
</gene>
<feature type="compositionally biased region" description="Low complexity" evidence="1">
    <location>
        <begin position="225"/>
        <end position="234"/>
    </location>
</feature>
<dbReference type="Pfam" id="PF24118">
    <property type="entry name" value="DUF7392"/>
    <property type="match status" value="1"/>
</dbReference>
<dbReference type="PANTHER" id="PTHR38226">
    <property type="entry name" value="(WILD MALAYSIAN BANANA) HYPOTHETICAL PROTEIN"/>
    <property type="match status" value="1"/>
</dbReference>
<keyword evidence="4" id="KW-1185">Reference proteome</keyword>
<dbReference type="EMBL" id="JAWXYG010000005">
    <property type="protein sequence ID" value="KAK4271005.1"/>
    <property type="molecule type" value="Genomic_DNA"/>
</dbReference>
<comment type="caution">
    <text evidence="3">The sequence shown here is derived from an EMBL/GenBank/DDBJ whole genome shotgun (WGS) entry which is preliminary data.</text>
</comment>
<dbReference type="InterPro" id="IPR055816">
    <property type="entry name" value="DUF7392"/>
</dbReference>
<feature type="compositionally biased region" description="Polar residues" evidence="1">
    <location>
        <begin position="235"/>
        <end position="248"/>
    </location>
</feature>
<feature type="domain" description="DUF7392" evidence="2">
    <location>
        <begin position="98"/>
        <end position="211"/>
    </location>
</feature>
<evidence type="ECO:0000256" key="1">
    <source>
        <dbReference type="SAM" id="MobiDB-lite"/>
    </source>
</evidence>
<dbReference type="PANTHER" id="PTHR38226:SF3">
    <property type="entry name" value="(WILD MALAYSIAN BANANA) HYPOTHETICAL PROTEIN"/>
    <property type="match status" value="1"/>
</dbReference>
<dbReference type="Proteomes" id="UP001293593">
    <property type="component" value="Unassembled WGS sequence"/>
</dbReference>
<organism evidence="3 4">
    <name type="scientific">Acacia crassicarpa</name>
    <name type="common">northern wattle</name>
    <dbReference type="NCBI Taxonomy" id="499986"/>
    <lineage>
        <taxon>Eukaryota</taxon>
        <taxon>Viridiplantae</taxon>
        <taxon>Streptophyta</taxon>
        <taxon>Embryophyta</taxon>
        <taxon>Tracheophyta</taxon>
        <taxon>Spermatophyta</taxon>
        <taxon>Magnoliopsida</taxon>
        <taxon>eudicotyledons</taxon>
        <taxon>Gunneridae</taxon>
        <taxon>Pentapetalae</taxon>
        <taxon>rosids</taxon>
        <taxon>fabids</taxon>
        <taxon>Fabales</taxon>
        <taxon>Fabaceae</taxon>
        <taxon>Caesalpinioideae</taxon>
        <taxon>mimosoid clade</taxon>
        <taxon>Acacieae</taxon>
        <taxon>Acacia</taxon>
    </lineage>
</organism>
<evidence type="ECO:0000259" key="2">
    <source>
        <dbReference type="Pfam" id="PF24118"/>
    </source>
</evidence>
<feature type="region of interest" description="Disordered" evidence="1">
    <location>
        <begin position="225"/>
        <end position="266"/>
    </location>
</feature>
<evidence type="ECO:0000313" key="4">
    <source>
        <dbReference type="Proteomes" id="UP001293593"/>
    </source>
</evidence>
<evidence type="ECO:0000313" key="3">
    <source>
        <dbReference type="EMBL" id="KAK4271005.1"/>
    </source>
</evidence>
<reference evidence="3" key="1">
    <citation type="submission" date="2023-10" db="EMBL/GenBank/DDBJ databases">
        <title>Chromosome-level genome of the transformable northern wattle, Acacia crassicarpa.</title>
        <authorList>
            <person name="Massaro I."/>
            <person name="Sinha N.R."/>
            <person name="Poethig S."/>
            <person name="Leichty A.R."/>
        </authorList>
    </citation>
    <scope>NUCLEOTIDE SEQUENCE</scope>
    <source>
        <strain evidence="3">Acra3RX</strain>
        <tissue evidence="3">Leaf</tissue>
    </source>
</reference>
<name>A0AAE1JIA2_9FABA</name>
<dbReference type="AlphaFoldDB" id="A0AAE1JIA2"/>
<feature type="compositionally biased region" description="Basic and acidic residues" evidence="1">
    <location>
        <begin position="255"/>
        <end position="266"/>
    </location>
</feature>
<proteinExistence type="predicted"/>
<sequence>MAACYVPFNSKNLDMSFFVFKPTVVIVENLVHGLKKFSSQTQSLGCLQSSIFRSIHGNLIIWYGAWQKRSSEKKEQLTETLLSMLKGVSSMGVLVEHSFLDTYAGESRDGASSAKFCSGDIITMNSVSTTNKDLSDLCYAVLALFRSRFAKTEGIASGLCLKGQSMPRVICIQVWKSLQLCYSWILNFDHRKWVLPYLERFSTFDIKYDIYRVVYVSGDINNTNNNDSNHNGVNLQGSSSSSHHQMLENNAEESFNDRNTRLDAKT</sequence>